<protein>
    <submittedName>
        <fullName evidence="9">RNA_pol_Rbc25 domain-containing protein</fullName>
    </submittedName>
</protein>
<dbReference type="SUPFAM" id="SSF50249">
    <property type="entry name" value="Nucleic acid-binding proteins"/>
    <property type="match status" value="1"/>
</dbReference>
<feature type="domain" description="RNA polymerase III subunit Rpc25" evidence="7">
    <location>
        <begin position="83"/>
        <end position="162"/>
    </location>
</feature>
<comment type="similarity">
    <text evidence="2">Belongs to the eukaryotic RPB7/RPC8 RNA polymerase subunit family.</text>
</comment>
<evidence type="ECO:0000313" key="8">
    <source>
        <dbReference type="Proteomes" id="UP000492821"/>
    </source>
</evidence>
<dbReference type="InterPro" id="IPR036898">
    <property type="entry name" value="RNA_pol_Rpb7-like_N_sf"/>
</dbReference>
<keyword evidence="3" id="KW-0240">DNA-directed RNA polymerase</keyword>
<evidence type="ECO:0000256" key="3">
    <source>
        <dbReference type="ARBA" id="ARBA00022478"/>
    </source>
</evidence>
<keyword evidence="5" id="KW-0539">Nucleus</keyword>
<name>A0A7E4ZRY8_PANRE</name>
<dbReference type="PANTHER" id="PTHR12709:SF1">
    <property type="entry name" value="DNA-DIRECTED RNA POLYMERASE III SUBUNIT RPC8"/>
    <property type="match status" value="1"/>
</dbReference>
<dbReference type="GO" id="GO:0005666">
    <property type="term" value="C:RNA polymerase III complex"/>
    <property type="evidence" value="ECO:0007669"/>
    <property type="project" value="TreeGrafter"/>
</dbReference>
<dbReference type="WBParaSite" id="Pan_g13937.t1">
    <property type="protein sequence ID" value="Pan_g13937.t1"/>
    <property type="gene ID" value="Pan_g13937"/>
</dbReference>
<evidence type="ECO:0000313" key="9">
    <source>
        <dbReference type="WBParaSite" id="Pan_g13937.t1"/>
    </source>
</evidence>
<dbReference type="GO" id="GO:0006384">
    <property type="term" value="P:transcription initiation at RNA polymerase III promoter"/>
    <property type="evidence" value="ECO:0007669"/>
    <property type="project" value="TreeGrafter"/>
</dbReference>
<proteinExistence type="inferred from homology"/>
<accession>A0A7E4ZRY8</accession>
<evidence type="ECO:0000256" key="1">
    <source>
        <dbReference type="ARBA" id="ARBA00004123"/>
    </source>
</evidence>
<evidence type="ECO:0000256" key="2">
    <source>
        <dbReference type="ARBA" id="ARBA00009307"/>
    </source>
</evidence>
<dbReference type="AlphaFoldDB" id="A0A7E4ZRY8"/>
<dbReference type="SUPFAM" id="SSF88798">
    <property type="entry name" value="N-terminal, heterodimerisation domain of RBP7 (RpoE)"/>
    <property type="match status" value="1"/>
</dbReference>
<evidence type="ECO:0000259" key="7">
    <source>
        <dbReference type="Pfam" id="PF08292"/>
    </source>
</evidence>
<dbReference type="InterPro" id="IPR045113">
    <property type="entry name" value="Rpb7-like"/>
</dbReference>
<sequence>MFVTAELEHTVQIEPDELDVKFEDCIVEKLNAMLSGKIIKDVGLCITFFSFTKISPSYIPQGAATIFVPVSFRYLVFVLTQGEVLDCYILKGTPEGIYCTTRFFEDIFVPRANMPEGSLFDENTQTWNWHYKNEENEMVFAMDTDLEARVLIESTTYKDVKVGKHGSPMVVTASMNAPGLGCLSWWQSDETEEEA</sequence>
<organism evidence="8 9">
    <name type="scientific">Panagrellus redivivus</name>
    <name type="common">Microworm</name>
    <dbReference type="NCBI Taxonomy" id="6233"/>
    <lineage>
        <taxon>Eukaryota</taxon>
        <taxon>Metazoa</taxon>
        <taxon>Ecdysozoa</taxon>
        <taxon>Nematoda</taxon>
        <taxon>Chromadorea</taxon>
        <taxon>Rhabditida</taxon>
        <taxon>Tylenchina</taxon>
        <taxon>Panagrolaimomorpha</taxon>
        <taxon>Panagrolaimoidea</taxon>
        <taxon>Panagrolaimidae</taxon>
        <taxon>Panagrellus</taxon>
    </lineage>
</organism>
<dbReference type="Gene3D" id="2.40.50.140">
    <property type="entry name" value="Nucleic acid-binding proteins"/>
    <property type="match status" value="1"/>
</dbReference>
<dbReference type="Pfam" id="PF08292">
    <property type="entry name" value="RNA_pol_Rbc25"/>
    <property type="match status" value="1"/>
</dbReference>
<dbReference type="PANTHER" id="PTHR12709">
    <property type="entry name" value="DNA-DIRECTED RNA POLYMERASE II, III"/>
    <property type="match status" value="1"/>
</dbReference>
<keyword evidence="4" id="KW-0804">Transcription</keyword>
<evidence type="ECO:0000256" key="5">
    <source>
        <dbReference type="ARBA" id="ARBA00023242"/>
    </source>
</evidence>
<evidence type="ECO:0000259" key="6">
    <source>
        <dbReference type="Pfam" id="PF03876"/>
    </source>
</evidence>
<dbReference type="Gene3D" id="3.30.1490.120">
    <property type="entry name" value="RNA polymerase Rpb7-like, N-terminal domain"/>
    <property type="match status" value="1"/>
</dbReference>
<keyword evidence="8" id="KW-1185">Reference proteome</keyword>
<dbReference type="InterPro" id="IPR005576">
    <property type="entry name" value="Rpb7-like_N"/>
</dbReference>
<dbReference type="InterPro" id="IPR012340">
    <property type="entry name" value="NA-bd_OB-fold"/>
</dbReference>
<comment type="subcellular location">
    <subcellularLocation>
        <location evidence="1">Nucleus</location>
    </subcellularLocation>
</comment>
<feature type="domain" description="RNA polymerase Rpb7-like N-terminal" evidence="6">
    <location>
        <begin position="8"/>
        <end position="59"/>
    </location>
</feature>
<evidence type="ECO:0000256" key="4">
    <source>
        <dbReference type="ARBA" id="ARBA00023163"/>
    </source>
</evidence>
<dbReference type="Proteomes" id="UP000492821">
    <property type="component" value="Unassembled WGS sequence"/>
</dbReference>
<reference evidence="9" key="2">
    <citation type="submission" date="2020-10" db="UniProtKB">
        <authorList>
            <consortium name="WormBaseParasite"/>
        </authorList>
    </citation>
    <scope>IDENTIFICATION</scope>
</reference>
<reference evidence="8" key="1">
    <citation type="journal article" date="2013" name="Genetics">
        <title>The draft genome and transcriptome of Panagrellus redivivus are shaped by the harsh demands of a free-living lifestyle.</title>
        <authorList>
            <person name="Srinivasan J."/>
            <person name="Dillman A.R."/>
            <person name="Macchietto M.G."/>
            <person name="Heikkinen L."/>
            <person name="Lakso M."/>
            <person name="Fracchia K.M."/>
            <person name="Antoshechkin I."/>
            <person name="Mortazavi A."/>
            <person name="Wong G."/>
            <person name="Sternberg P.W."/>
        </authorList>
    </citation>
    <scope>NUCLEOTIDE SEQUENCE [LARGE SCALE GENOMIC DNA]</scope>
    <source>
        <strain evidence="8">MT8872</strain>
    </source>
</reference>
<dbReference type="InterPro" id="IPR013238">
    <property type="entry name" value="RNA_pol_III_Rbc25"/>
</dbReference>
<dbReference type="Pfam" id="PF03876">
    <property type="entry name" value="SHS2_Rpb7-N"/>
    <property type="match status" value="1"/>
</dbReference>